<proteinExistence type="predicted"/>
<keyword evidence="1" id="KW-0812">Transmembrane</keyword>
<accession>A0ABP7EGR8</accession>
<evidence type="ECO:0000313" key="3">
    <source>
        <dbReference type="Proteomes" id="UP001500051"/>
    </source>
</evidence>
<protein>
    <submittedName>
        <fullName evidence="2">Uncharacterized protein</fullName>
    </submittedName>
</protein>
<evidence type="ECO:0000313" key="2">
    <source>
        <dbReference type="EMBL" id="GAA3716990.1"/>
    </source>
</evidence>
<keyword evidence="1" id="KW-1133">Transmembrane helix</keyword>
<dbReference type="Proteomes" id="UP001500051">
    <property type="component" value="Unassembled WGS sequence"/>
</dbReference>
<feature type="transmembrane region" description="Helical" evidence="1">
    <location>
        <begin position="7"/>
        <end position="26"/>
    </location>
</feature>
<comment type="caution">
    <text evidence="2">The sequence shown here is derived from an EMBL/GenBank/DDBJ whole genome shotgun (WGS) entry which is preliminary data.</text>
</comment>
<gene>
    <name evidence="2" type="ORF">GCM10022204_41090</name>
</gene>
<name>A0ABP7EGR8_9ACTN</name>
<reference evidence="3" key="1">
    <citation type="journal article" date="2019" name="Int. J. Syst. Evol. Microbiol.">
        <title>The Global Catalogue of Microorganisms (GCM) 10K type strain sequencing project: providing services to taxonomists for standard genome sequencing and annotation.</title>
        <authorList>
            <consortium name="The Broad Institute Genomics Platform"/>
            <consortium name="The Broad Institute Genome Sequencing Center for Infectious Disease"/>
            <person name="Wu L."/>
            <person name="Ma J."/>
        </authorList>
    </citation>
    <scope>NUCLEOTIDE SEQUENCE [LARGE SCALE GENOMIC DNA]</scope>
    <source>
        <strain evidence="3">JCM 16548</strain>
    </source>
</reference>
<keyword evidence="3" id="KW-1185">Reference proteome</keyword>
<evidence type="ECO:0000256" key="1">
    <source>
        <dbReference type="SAM" id="Phobius"/>
    </source>
</evidence>
<keyword evidence="1" id="KW-0472">Membrane</keyword>
<dbReference type="EMBL" id="BAAAYX010000022">
    <property type="protein sequence ID" value="GAA3716990.1"/>
    <property type="molecule type" value="Genomic_DNA"/>
</dbReference>
<sequence>MPRWVKIFLMVAAVLIVLLVVGMLIGGGQHGPGRHFSSMVGVDTAAVPTPPAATADQAR</sequence>
<organism evidence="2 3">
    <name type="scientific">Microlunatus aurantiacus</name>
    <dbReference type="NCBI Taxonomy" id="446786"/>
    <lineage>
        <taxon>Bacteria</taxon>
        <taxon>Bacillati</taxon>
        <taxon>Actinomycetota</taxon>
        <taxon>Actinomycetes</taxon>
        <taxon>Propionibacteriales</taxon>
        <taxon>Propionibacteriaceae</taxon>
        <taxon>Microlunatus</taxon>
    </lineage>
</organism>